<reference evidence="2 3" key="1">
    <citation type="submission" date="2019-09" db="EMBL/GenBank/DDBJ databases">
        <title>NBRP : Genome information of microbial organism related human and environment.</title>
        <authorList>
            <person name="Hattori M."/>
            <person name="Oshima K."/>
            <person name="Inaba H."/>
            <person name="Suda W."/>
            <person name="Sakamoto M."/>
            <person name="Iino T."/>
            <person name="Kitahara M."/>
            <person name="Oshida Y."/>
            <person name="Iida T."/>
            <person name="Kudo T."/>
            <person name="Itoh T."/>
            <person name="Ohkuma M."/>
        </authorList>
    </citation>
    <scope>NUCLEOTIDE SEQUENCE [LARGE SCALE GENOMIC DNA]</scope>
    <source>
        <strain evidence="2 3">Q-1</strain>
    </source>
</reference>
<keyword evidence="3" id="KW-1185">Reference proteome</keyword>
<name>A0A5A7N9I5_9PROT</name>
<proteinExistence type="predicted"/>
<organism evidence="2 3">
    <name type="scientific">Iodidimonas nitroreducens</name>
    <dbReference type="NCBI Taxonomy" id="1236968"/>
    <lineage>
        <taxon>Bacteria</taxon>
        <taxon>Pseudomonadati</taxon>
        <taxon>Pseudomonadota</taxon>
        <taxon>Alphaproteobacteria</taxon>
        <taxon>Iodidimonadales</taxon>
        <taxon>Iodidimonadaceae</taxon>
        <taxon>Iodidimonas</taxon>
    </lineage>
</organism>
<accession>A0A5A7N9I5</accession>
<sequence length="82" mass="8701">MARQQQNHPPSHQGVSAPDNPLLGDGRDDDLPNDPLTDTGVKGADAIRAALANAPHAPGVYRMFDARDDVLYVAKPKISKSG</sequence>
<dbReference type="AlphaFoldDB" id="A0A5A7N9I5"/>
<evidence type="ECO:0000313" key="3">
    <source>
        <dbReference type="Proteomes" id="UP000324996"/>
    </source>
</evidence>
<feature type="compositionally biased region" description="Polar residues" evidence="1">
    <location>
        <begin position="1"/>
        <end position="14"/>
    </location>
</feature>
<evidence type="ECO:0000256" key="1">
    <source>
        <dbReference type="SAM" id="MobiDB-lite"/>
    </source>
</evidence>
<comment type="caution">
    <text evidence="2">The sequence shown here is derived from an EMBL/GenBank/DDBJ whole genome shotgun (WGS) entry which is preliminary data.</text>
</comment>
<gene>
    <name evidence="2" type="ORF">JCM17846_14110</name>
</gene>
<protein>
    <submittedName>
        <fullName evidence="2">Uncharacterized protein</fullName>
    </submittedName>
</protein>
<evidence type="ECO:0000313" key="2">
    <source>
        <dbReference type="EMBL" id="GER03729.1"/>
    </source>
</evidence>
<feature type="region of interest" description="Disordered" evidence="1">
    <location>
        <begin position="1"/>
        <end position="41"/>
    </location>
</feature>
<dbReference type="EMBL" id="BKCN01000005">
    <property type="protein sequence ID" value="GER03729.1"/>
    <property type="molecule type" value="Genomic_DNA"/>
</dbReference>
<dbReference type="Proteomes" id="UP000324996">
    <property type="component" value="Unassembled WGS sequence"/>
</dbReference>